<evidence type="ECO:0000313" key="2">
    <source>
        <dbReference type="Proteomes" id="UP000271272"/>
    </source>
</evidence>
<evidence type="ECO:0008006" key="3">
    <source>
        <dbReference type="Google" id="ProtNLM"/>
    </source>
</evidence>
<reference evidence="1 2" key="1">
    <citation type="submission" date="2018-11" db="EMBL/GenBank/DDBJ databases">
        <title>Genomes From Bacteria Associated with the Canine Oral Cavity: a Test Case for Automated Genome-Based Taxonomic Assignment.</title>
        <authorList>
            <person name="Coil D.A."/>
            <person name="Jospin G."/>
            <person name="Darling A.E."/>
            <person name="Wallis C."/>
            <person name="Davis I.J."/>
            <person name="Harris S."/>
            <person name="Eisen J.A."/>
            <person name="Holcombe L.J."/>
            <person name="O'Flynn C."/>
        </authorList>
    </citation>
    <scope>NUCLEOTIDE SEQUENCE [LARGE SCALE GENOMIC DNA]</scope>
    <source>
        <strain evidence="1 2">OH5050</strain>
    </source>
</reference>
<dbReference type="EMBL" id="RQZC01000003">
    <property type="protein sequence ID" value="RRD30226.1"/>
    <property type="molecule type" value="Genomic_DNA"/>
</dbReference>
<evidence type="ECO:0000313" key="1">
    <source>
        <dbReference type="EMBL" id="RRD30226.1"/>
    </source>
</evidence>
<dbReference type="Proteomes" id="UP000271272">
    <property type="component" value="Unassembled WGS sequence"/>
</dbReference>
<organism evidence="1 2">
    <name type="scientific">Actinomyces bowdenii</name>
    <dbReference type="NCBI Taxonomy" id="131109"/>
    <lineage>
        <taxon>Bacteria</taxon>
        <taxon>Bacillati</taxon>
        <taxon>Actinomycetota</taxon>
        <taxon>Actinomycetes</taxon>
        <taxon>Actinomycetales</taxon>
        <taxon>Actinomycetaceae</taxon>
        <taxon>Actinomyces</taxon>
    </lineage>
</organism>
<dbReference type="OrthoDB" id="3255916at2"/>
<sequence length="157" mass="16944">MGDTINIQLAPGWRTITPEELPPNILNIGGEAVRYIAAAVPSTPSYAPNLVAVRTTLGPDDNPEEVLIGSARVMADSIPGMRMLDELAVAGPPEGRRLRSGIYILDDISLTILQIAWLDRTDEGTHLWTATFTCATQEFGALSEQFVHMSNTLEVAA</sequence>
<dbReference type="RefSeq" id="WP_124933204.1">
    <property type="nucleotide sequence ID" value="NZ_RQZC01000003.1"/>
</dbReference>
<name>A0A3P1V998_9ACTO</name>
<keyword evidence="2" id="KW-1185">Reference proteome</keyword>
<gene>
    <name evidence="1" type="ORF">EII10_03995</name>
</gene>
<proteinExistence type="predicted"/>
<protein>
    <recommendedName>
        <fullName evidence="3">DUF1795 domain-containing protein</fullName>
    </recommendedName>
</protein>
<accession>A0A3P1V998</accession>
<dbReference type="AlphaFoldDB" id="A0A3P1V998"/>
<comment type="caution">
    <text evidence="1">The sequence shown here is derived from an EMBL/GenBank/DDBJ whole genome shotgun (WGS) entry which is preliminary data.</text>
</comment>